<keyword evidence="3" id="KW-1185">Reference proteome</keyword>
<dbReference type="RefSeq" id="WP_184790221.1">
    <property type="nucleotide sequence ID" value="NZ_BONT01000081.1"/>
</dbReference>
<keyword evidence="1" id="KW-0732">Signal</keyword>
<comment type="caution">
    <text evidence="2">The sequence shown here is derived from an EMBL/GenBank/DDBJ whole genome shotgun (WGS) entry which is preliminary data.</text>
</comment>
<feature type="chain" id="PRO_5032879556" evidence="1">
    <location>
        <begin position="22"/>
        <end position="157"/>
    </location>
</feature>
<dbReference type="Proteomes" id="UP000548476">
    <property type="component" value="Unassembled WGS sequence"/>
</dbReference>
<dbReference type="EMBL" id="JACHGT010000012">
    <property type="protein sequence ID" value="MBB6037401.1"/>
    <property type="molecule type" value="Genomic_DNA"/>
</dbReference>
<sequence>MRPAILVIAALLALTACASSAAPPATAPTPPADVATAEAAYWTAWSEAQATADGEALDTVAADPLLTSLRQAMREKAARDEVTVGPVTRTPAGAEQRGTGWAVASCVDFDAQRDTHTDGTAATGPPPDRPTTLVTVVLRPREGGWRAVGLYFGGECG</sequence>
<protein>
    <submittedName>
        <fullName evidence="2">Uncharacterized protein</fullName>
    </submittedName>
</protein>
<reference evidence="2 3" key="1">
    <citation type="submission" date="2020-08" db="EMBL/GenBank/DDBJ databases">
        <title>Genomic Encyclopedia of Type Strains, Phase IV (KMG-IV): sequencing the most valuable type-strain genomes for metagenomic binning, comparative biology and taxonomic classification.</title>
        <authorList>
            <person name="Goeker M."/>
        </authorList>
    </citation>
    <scope>NUCLEOTIDE SEQUENCE [LARGE SCALE GENOMIC DNA]</scope>
    <source>
        <strain evidence="2 3">YIM 65646</strain>
    </source>
</reference>
<feature type="signal peptide" evidence="1">
    <location>
        <begin position="1"/>
        <end position="21"/>
    </location>
</feature>
<evidence type="ECO:0000256" key="1">
    <source>
        <dbReference type="SAM" id="SignalP"/>
    </source>
</evidence>
<accession>A0A841FJ99</accession>
<dbReference type="PROSITE" id="PS51257">
    <property type="entry name" value="PROKAR_LIPOPROTEIN"/>
    <property type="match status" value="1"/>
</dbReference>
<gene>
    <name evidence="2" type="ORF">HNR73_005277</name>
</gene>
<evidence type="ECO:0000313" key="2">
    <source>
        <dbReference type="EMBL" id="MBB6037401.1"/>
    </source>
</evidence>
<evidence type="ECO:0000313" key="3">
    <source>
        <dbReference type="Proteomes" id="UP000548476"/>
    </source>
</evidence>
<organism evidence="2 3">
    <name type="scientific">Phytomonospora endophytica</name>
    <dbReference type="NCBI Taxonomy" id="714109"/>
    <lineage>
        <taxon>Bacteria</taxon>
        <taxon>Bacillati</taxon>
        <taxon>Actinomycetota</taxon>
        <taxon>Actinomycetes</taxon>
        <taxon>Micromonosporales</taxon>
        <taxon>Micromonosporaceae</taxon>
        <taxon>Phytomonospora</taxon>
    </lineage>
</organism>
<dbReference type="AlphaFoldDB" id="A0A841FJ99"/>
<name>A0A841FJ99_9ACTN</name>
<proteinExistence type="predicted"/>